<dbReference type="Gene3D" id="3.40.50.1980">
    <property type="entry name" value="Nitrogenase molybdenum iron protein domain"/>
    <property type="match status" value="2"/>
</dbReference>
<organism evidence="11 12">
    <name type="scientific">Lysinibacillus parviboronicapiens</name>
    <dbReference type="NCBI Taxonomy" id="436516"/>
    <lineage>
        <taxon>Bacteria</taxon>
        <taxon>Bacillati</taxon>
        <taxon>Bacillota</taxon>
        <taxon>Bacilli</taxon>
        <taxon>Bacillales</taxon>
        <taxon>Bacillaceae</taxon>
        <taxon>Lysinibacillus</taxon>
    </lineage>
</organism>
<name>A0ABV2PM96_9BACI</name>
<evidence type="ECO:0000313" key="12">
    <source>
        <dbReference type="Proteomes" id="UP001549363"/>
    </source>
</evidence>
<keyword evidence="12" id="KW-1185">Reference proteome</keyword>
<proteinExistence type="inferred from homology"/>
<dbReference type="InterPro" id="IPR018062">
    <property type="entry name" value="HTH_AraC-typ_CS"/>
</dbReference>
<evidence type="ECO:0000313" key="11">
    <source>
        <dbReference type="EMBL" id="MET4562079.1"/>
    </source>
</evidence>
<gene>
    <name evidence="11" type="ORF">ABIA69_003264</name>
</gene>
<protein>
    <submittedName>
        <fullName evidence="11">ABC-type Fe3+-hydroxamate transport system substrate-binding protein</fullName>
    </submittedName>
</protein>
<dbReference type="PROSITE" id="PS01124">
    <property type="entry name" value="HTH_ARAC_FAMILY_2"/>
    <property type="match status" value="1"/>
</dbReference>
<dbReference type="PROSITE" id="PS50983">
    <property type="entry name" value="FE_B12_PBP"/>
    <property type="match status" value="1"/>
</dbReference>
<evidence type="ECO:0000259" key="9">
    <source>
        <dbReference type="PROSITE" id="PS01124"/>
    </source>
</evidence>
<keyword evidence="7" id="KW-0804">Transcription</keyword>
<keyword evidence="8" id="KW-0472">Membrane</keyword>
<evidence type="ECO:0000256" key="2">
    <source>
        <dbReference type="ARBA" id="ARBA00008814"/>
    </source>
</evidence>
<accession>A0ABV2PM96</accession>
<sequence length="399" mass="45772">MLHNEKTHSTKIGDVVQMSLDDVRIFMANHFDLPLTIDYLALITGLSPNYFGEAFKKSYGQSATDYLTELRIGQAKQLLRETDFLLRDIAQKVGYNDEFYFSRKFKKEVGVSPSLYSKAFRKRISTFCVSVIGNLLALGVIPVAAPLNAKWSPYYYYYYQSKINTHLNIFDAESQENFKKLASAKPDIVIVHEKTSVSMTNWLEKAGIQIISIGNGNWKTQLREIAFEVKKQSQCEDFIQSYEQKALQAQKAIKHNVGEDRFAVLRLSGDKLYLYSNNGIRDVISQDLQLNIIDVQKEPCNEQISIDQLLELNPDRLLILLCPDTDTRVYWLSLQHLIHWKKLKAVQNGYVYLIPSNPWFEYSAIAINRMLDEMLLMLTGKNPNPFPVPVHGVLPNTDL</sequence>
<feature type="transmembrane region" description="Helical" evidence="8">
    <location>
        <begin position="124"/>
        <end position="145"/>
    </location>
</feature>
<comment type="subcellular location">
    <subcellularLocation>
        <location evidence="1">Cell membrane</location>
        <topology evidence="1">Lipid-anchor</topology>
    </subcellularLocation>
</comment>
<reference evidence="11 12" key="1">
    <citation type="submission" date="2024-06" db="EMBL/GenBank/DDBJ databases">
        <title>Sorghum-associated microbial communities from plants grown in Nebraska, USA.</title>
        <authorList>
            <person name="Schachtman D."/>
        </authorList>
    </citation>
    <scope>NUCLEOTIDE SEQUENCE [LARGE SCALE GENOMIC DNA]</scope>
    <source>
        <strain evidence="11 12">736</strain>
    </source>
</reference>
<dbReference type="PANTHER" id="PTHR30532">
    <property type="entry name" value="IRON III DICITRATE-BINDING PERIPLASMIC PROTEIN"/>
    <property type="match status" value="1"/>
</dbReference>
<keyword evidence="6" id="KW-0238">DNA-binding</keyword>
<feature type="domain" description="HTH araC/xylS-type" evidence="9">
    <location>
        <begin position="21"/>
        <end position="119"/>
    </location>
</feature>
<dbReference type="InterPro" id="IPR020449">
    <property type="entry name" value="Tscrpt_reg_AraC-type_HTH"/>
</dbReference>
<dbReference type="SMART" id="SM00342">
    <property type="entry name" value="HTH_ARAC"/>
    <property type="match status" value="1"/>
</dbReference>
<dbReference type="SUPFAM" id="SSF46689">
    <property type="entry name" value="Homeodomain-like"/>
    <property type="match status" value="2"/>
</dbReference>
<evidence type="ECO:0000256" key="3">
    <source>
        <dbReference type="ARBA" id="ARBA00022448"/>
    </source>
</evidence>
<feature type="domain" description="Fe/B12 periplasmic-binding" evidence="10">
    <location>
        <begin position="123"/>
        <end position="382"/>
    </location>
</feature>
<dbReference type="InterPro" id="IPR002491">
    <property type="entry name" value="ABC_transptr_periplasmic_BD"/>
</dbReference>
<evidence type="ECO:0000256" key="5">
    <source>
        <dbReference type="ARBA" id="ARBA00023015"/>
    </source>
</evidence>
<comment type="similarity">
    <text evidence="2">Belongs to the bacterial solute-binding protein 8 family.</text>
</comment>
<dbReference type="PROSITE" id="PS00041">
    <property type="entry name" value="HTH_ARAC_FAMILY_1"/>
    <property type="match status" value="1"/>
</dbReference>
<evidence type="ECO:0000256" key="6">
    <source>
        <dbReference type="ARBA" id="ARBA00023125"/>
    </source>
</evidence>
<evidence type="ECO:0000256" key="1">
    <source>
        <dbReference type="ARBA" id="ARBA00004193"/>
    </source>
</evidence>
<evidence type="ECO:0000256" key="4">
    <source>
        <dbReference type="ARBA" id="ARBA00022729"/>
    </source>
</evidence>
<dbReference type="PANTHER" id="PTHR30532:SF1">
    <property type="entry name" value="IRON(3+)-HYDROXAMATE-BINDING PROTEIN FHUD"/>
    <property type="match status" value="1"/>
</dbReference>
<keyword evidence="3" id="KW-0813">Transport</keyword>
<keyword evidence="4" id="KW-0732">Signal</keyword>
<dbReference type="PRINTS" id="PR00032">
    <property type="entry name" value="HTHARAC"/>
</dbReference>
<dbReference type="InterPro" id="IPR018060">
    <property type="entry name" value="HTH_AraC"/>
</dbReference>
<keyword evidence="8" id="KW-1133">Transmembrane helix</keyword>
<evidence type="ECO:0000259" key="10">
    <source>
        <dbReference type="PROSITE" id="PS50983"/>
    </source>
</evidence>
<dbReference type="InterPro" id="IPR051313">
    <property type="entry name" value="Bact_iron-sidero_bind"/>
</dbReference>
<dbReference type="RefSeq" id="WP_354472303.1">
    <property type="nucleotide sequence ID" value="NZ_JBEPSB010000017.1"/>
</dbReference>
<dbReference type="Pfam" id="PF12833">
    <property type="entry name" value="HTH_18"/>
    <property type="match status" value="1"/>
</dbReference>
<dbReference type="EMBL" id="JBEPSB010000017">
    <property type="protein sequence ID" value="MET4562079.1"/>
    <property type="molecule type" value="Genomic_DNA"/>
</dbReference>
<keyword evidence="5" id="KW-0805">Transcription regulation</keyword>
<evidence type="ECO:0000256" key="8">
    <source>
        <dbReference type="SAM" id="Phobius"/>
    </source>
</evidence>
<comment type="caution">
    <text evidence="11">The sequence shown here is derived from an EMBL/GenBank/DDBJ whole genome shotgun (WGS) entry which is preliminary data.</text>
</comment>
<evidence type="ECO:0000256" key="7">
    <source>
        <dbReference type="ARBA" id="ARBA00023163"/>
    </source>
</evidence>
<dbReference type="Pfam" id="PF01497">
    <property type="entry name" value="Peripla_BP_2"/>
    <property type="match status" value="1"/>
</dbReference>
<dbReference type="Proteomes" id="UP001549363">
    <property type="component" value="Unassembled WGS sequence"/>
</dbReference>
<dbReference type="SUPFAM" id="SSF53807">
    <property type="entry name" value="Helical backbone' metal receptor"/>
    <property type="match status" value="1"/>
</dbReference>
<keyword evidence="8" id="KW-0812">Transmembrane</keyword>
<dbReference type="InterPro" id="IPR009057">
    <property type="entry name" value="Homeodomain-like_sf"/>
</dbReference>
<dbReference type="Gene3D" id="1.10.10.60">
    <property type="entry name" value="Homeodomain-like"/>
    <property type="match status" value="2"/>
</dbReference>